<comment type="caution">
    <text evidence="2">The sequence shown here is derived from an EMBL/GenBank/DDBJ whole genome shotgun (WGS) entry which is preliminary data.</text>
</comment>
<evidence type="ECO:0000259" key="1">
    <source>
        <dbReference type="PROSITE" id="PS51707"/>
    </source>
</evidence>
<organism evidence="2 3">
    <name type="scientific">Kibdelosporangium lantanae</name>
    <dbReference type="NCBI Taxonomy" id="1497396"/>
    <lineage>
        <taxon>Bacteria</taxon>
        <taxon>Bacillati</taxon>
        <taxon>Actinomycetota</taxon>
        <taxon>Actinomycetes</taxon>
        <taxon>Pseudonocardiales</taxon>
        <taxon>Pseudonocardiaceae</taxon>
        <taxon>Kibdelosporangium</taxon>
    </lineage>
</organism>
<dbReference type="SUPFAM" id="SSF55154">
    <property type="entry name" value="CYTH-like phosphatases"/>
    <property type="match status" value="1"/>
</dbReference>
<name>A0ABW3M3H4_9PSEU</name>
<proteinExistence type="predicted"/>
<dbReference type="NCBIfam" id="TIGR00318">
    <property type="entry name" value="cyaB"/>
    <property type="match status" value="1"/>
</dbReference>
<dbReference type="Gene3D" id="2.40.320.10">
    <property type="entry name" value="Hypothetical Protein Pfu-838710-001"/>
    <property type="match status" value="1"/>
</dbReference>
<evidence type="ECO:0000313" key="2">
    <source>
        <dbReference type="EMBL" id="MFD1044516.1"/>
    </source>
</evidence>
<dbReference type="InterPro" id="IPR023577">
    <property type="entry name" value="CYTH_domain"/>
</dbReference>
<accession>A0ABW3M3H4</accession>
<dbReference type="EMBL" id="JBHTIS010000068">
    <property type="protein sequence ID" value="MFD1044516.1"/>
    <property type="molecule type" value="Genomic_DNA"/>
</dbReference>
<keyword evidence="3" id="KW-1185">Reference proteome</keyword>
<dbReference type="CDD" id="cd07890">
    <property type="entry name" value="CYTH-like_AC_IV-like"/>
    <property type="match status" value="1"/>
</dbReference>
<feature type="domain" description="CYTH" evidence="1">
    <location>
        <begin position="1"/>
        <end position="175"/>
    </location>
</feature>
<dbReference type="InterPro" id="IPR033469">
    <property type="entry name" value="CYTH-like_dom_sf"/>
</dbReference>
<dbReference type="PROSITE" id="PS51707">
    <property type="entry name" value="CYTH"/>
    <property type="match status" value="1"/>
</dbReference>
<dbReference type="Proteomes" id="UP001597045">
    <property type="component" value="Unassembled WGS sequence"/>
</dbReference>
<dbReference type="PANTHER" id="PTHR21028">
    <property type="entry name" value="SI:CH211-156B7.4"/>
    <property type="match status" value="1"/>
</dbReference>
<protein>
    <submittedName>
        <fullName evidence="2">Class IV adenylate cyclase</fullName>
    </submittedName>
</protein>
<reference evidence="3" key="1">
    <citation type="journal article" date="2019" name="Int. J. Syst. Evol. Microbiol.">
        <title>The Global Catalogue of Microorganisms (GCM) 10K type strain sequencing project: providing services to taxonomists for standard genome sequencing and annotation.</title>
        <authorList>
            <consortium name="The Broad Institute Genomics Platform"/>
            <consortium name="The Broad Institute Genome Sequencing Center for Infectious Disease"/>
            <person name="Wu L."/>
            <person name="Ma J."/>
        </authorList>
    </citation>
    <scope>NUCLEOTIDE SEQUENCE [LARGE SCALE GENOMIC DNA]</scope>
    <source>
        <strain evidence="3">JCM 31486</strain>
    </source>
</reference>
<gene>
    <name evidence="2" type="primary">cyaB</name>
    <name evidence="2" type="ORF">ACFQ1S_02375</name>
</gene>
<dbReference type="PANTHER" id="PTHR21028:SF2">
    <property type="entry name" value="CYTH DOMAIN-CONTAINING PROTEIN"/>
    <property type="match status" value="1"/>
</dbReference>
<dbReference type="InterPro" id="IPR008173">
    <property type="entry name" value="Adenylyl_cyclase_CyaB"/>
</dbReference>
<sequence>MEVESKVLLEPRDVTTITVRLTELGVNLDRPEIQRDVYYKERGFRDKVQGPGSYLVRVRYKQSGTVLNMKRLTNLDGVWDEVETAVDDGKVAEQIVEAIGAEHAVTVAKERRKAKDGDLEIIIDVVDGLGTFLELAIETDSDPAQARAKIDAYLDKLGIDKVRVELRGYPTILLEQQGVIFSVK</sequence>
<dbReference type="Pfam" id="PF01928">
    <property type="entry name" value="CYTH"/>
    <property type="match status" value="1"/>
</dbReference>
<evidence type="ECO:0000313" key="3">
    <source>
        <dbReference type="Proteomes" id="UP001597045"/>
    </source>
</evidence>